<protein>
    <recommendedName>
        <fullName evidence="3">urease</fullName>
        <ecNumber evidence="3">3.5.1.5</ecNumber>
    </recommendedName>
</protein>
<evidence type="ECO:0000259" key="9">
    <source>
        <dbReference type="PROSITE" id="PS51368"/>
    </source>
</evidence>
<keyword evidence="5" id="KW-0479">Metal-binding</keyword>
<comment type="PTM">
    <text evidence="7">Carbamylation allows a single lysine to coordinate two nickel ions.</text>
</comment>
<keyword evidence="11" id="KW-1185">Reference proteome</keyword>
<dbReference type="PROSITE" id="PS51368">
    <property type="entry name" value="UREASE_3"/>
    <property type="match status" value="1"/>
</dbReference>
<accession>A0AAN9KKE2</accession>
<dbReference type="Pfam" id="PF00449">
    <property type="entry name" value="Urease_alpha"/>
    <property type="match status" value="1"/>
</dbReference>
<comment type="caution">
    <text evidence="8">Lacks conserved residue(s) required for the propagation of feature annotation.</text>
</comment>
<evidence type="ECO:0000256" key="5">
    <source>
        <dbReference type="ARBA" id="ARBA00022723"/>
    </source>
</evidence>
<evidence type="ECO:0000256" key="8">
    <source>
        <dbReference type="PROSITE-ProRule" id="PRU00700"/>
    </source>
</evidence>
<evidence type="ECO:0000313" key="10">
    <source>
        <dbReference type="EMBL" id="KAK7319062.1"/>
    </source>
</evidence>
<dbReference type="SUPFAM" id="SSF51278">
    <property type="entry name" value="Urease, beta-subunit"/>
    <property type="match status" value="2"/>
</dbReference>
<evidence type="ECO:0000256" key="4">
    <source>
        <dbReference type="ARBA" id="ARBA00022596"/>
    </source>
</evidence>
<reference evidence="10 11" key="1">
    <citation type="submission" date="2024-01" db="EMBL/GenBank/DDBJ databases">
        <title>The genomes of 5 underutilized Papilionoideae crops provide insights into root nodulation and disease resistance.</title>
        <authorList>
            <person name="Yuan L."/>
        </authorList>
    </citation>
    <scope>NUCLEOTIDE SEQUENCE [LARGE SCALE GENOMIC DNA]</scope>
    <source>
        <strain evidence="10">LY-2023</strain>
        <tissue evidence="10">Leaf</tissue>
    </source>
</reference>
<dbReference type="Pfam" id="PF00699">
    <property type="entry name" value="Urease_beta"/>
    <property type="match status" value="1"/>
</dbReference>
<comment type="cofactor">
    <cofactor evidence="1">
        <name>Ni cation</name>
        <dbReference type="ChEBI" id="CHEBI:25516"/>
    </cofactor>
</comment>
<sequence length="544" mass="59061">MKMDTQLDGISIASRSMEHVGYQSDDKSRFLGHIYGLVKIMEFARDGEETVAQLICTGKHLLGRLLPSLDKFSEHREDDRSPGKIICGDESLILNPGRKPVILKVVNNGDQPFRFSEDFNLRKPNGTRLNIDAGIAVRFEVKFQIVTTLISLLSLMPPRYHGPLCCIVVSSTYKFAFIDASPISWTPNTPNTLSIVFFENHGHSKSVKLVSIGGNKVITGGNGIADGPLSETNCKAAMEAVCRRGFGTRKRKMQGLSFFIDVIYLSLYVSNSTFQKNGDFLPEVSINFPVKVLPRKTLIVLSPVITREEYANKYGPTTGDKIRFGGTDLFAEIENDFALYGDECAFGGDKVLRDGMGQPCGHSPAMSLDIVITNAVIIDYSGIIKADIGIKDGLISSIGKAGNPDTMVGVFYNMIIGANTEVIAGEGLIVTARAIDVHVHYICPHLVYEAILSGITTSVGGGTGPTAETCPTTCTPAPTRMKLKLQSTDDLPLNFGFTGKSKPDELHEIIRAGAMGLKLHEDWGSTLVAIDSCLTIAEQCDIQA</sequence>
<evidence type="ECO:0000313" key="11">
    <source>
        <dbReference type="Proteomes" id="UP001359559"/>
    </source>
</evidence>
<dbReference type="InterPro" id="IPR017951">
    <property type="entry name" value="Urease_asu_c"/>
</dbReference>
<feature type="domain" description="Urease" evidence="9">
    <location>
        <begin position="433"/>
        <end position="544"/>
    </location>
</feature>
<dbReference type="Gene3D" id="2.30.40.10">
    <property type="entry name" value="Urease, subunit C, domain 1"/>
    <property type="match status" value="1"/>
</dbReference>
<evidence type="ECO:0000256" key="6">
    <source>
        <dbReference type="ARBA" id="ARBA00022801"/>
    </source>
</evidence>
<feature type="modified residue" description="N6-carboxylysine" evidence="7">
    <location>
        <position position="518"/>
    </location>
</feature>
<dbReference type="EMBL" id="JAYKXN010000001">
    <property type="protein sequence ID" value="KAK7319062.1"/>
    <property type="molecule type" value="Genomic_DNA"/>
</dbReference>
<evidence type="ECO:0000256" key="7">
    <source>
        <dbReference type="PIRSR" id="PIRSR611612-50"/>
    </source>
</evidence>
<dbReference type="GO" id="GO:0009039">
    <property type="term" value="F:urease activity"/>
    <property type="evidence" value="ECO:0007669"/>
    <property type="project" value="UniProtKB-EC"/>
</dbReference>
<evidence type="ECO:0000256" key="2">
    <source>
        <dbReference type="ARBA" id="ARBA00004897"/>
    </source>
</evidence>
<keyword evidence="4" id="KW-0533">Nickel</keyword>
<dbReference type="PANTHER" id="PTHR43440:SF1">
    <property type="entry name" value="UREASE"/>
    <property type="match status" value="1"/>
</dbReference>
<gene>
    <name evidence="10" type="ORF">RJT34_03774</name>
</gene>
<dbReference type="InterPro" id="IPR011059">
    <property type="entry name" value="Metal-dep_hydrolase_composite"/>
</dbReference>
<dbReference type="EC" id="3.5.1.5" evidence="3"/>
<dbReference type="GO" id="GO:0016151">
    <property type="term" value="F:nickel cation binding"/>
    <property type="evidence" value="ECO:0007669"/>
    <property type="project" value="InterPro"/>
</dbReference>
<organism evidence="10 11">
    <name type="scientific">Clitoria ternatea</name>
    <name type="common">Butterfly pea</name>
    <dbReference type="NCBI Taxonomy" id="43366"/>
    <lineage>
        <taxon>Eukaryota</taxon>
        <taxon>Viridiplantae</taxon>
        <taxon>Streptophyta</taxon>
        <taxon>Embryophyta</taxon>
        <taxon>Tracheophyta</taxon>
        <taxon>Spermatophyta</taxon>
        <taxon>Magnoliopsida</taxon>
        <taxon>eudicotyledons</taxon>
        <taxon>Gunneridae</taxon>
        <taxon>Pentapetalae</taxon>
        <taxon>rosids</taxon>
        <taxon>fabids</taxon>
        <taxon>Fabales</taxon>
        <taxon>Fabaceae</taxon>
        <taxon>Papilionoideae</taxon>
        <taxon>50 kb inversion clade</taxon>
        <taxon>NPAAA clade</taxon>
        <taxon>indigoferoid/millettioid clade</taxon>
        <taxon>Phaseoleae</taxon>
        <taxon>Clitoria</taxon>
    </lineage>
</organism>
<comment type="caution">
    <text evidence="10">The sequence shown here is derived from an EMBL/GenBank/DDBJ whole genome shotgun (WGS) entry which is preliminary data.</text>
</comment>
<dbReference type="GO" id="GO:0035550">
    <property type="term" value="C:urease complex"/>
    <property type="evidence" value="ECO:0007669"/>
    <property type="project" value="InterPro"/>
</dbReference>
<dbReference type="Pfam" id="PF01979">
    <property type="entry name" value="Amidohydro_1"/>
    <property type="match status" value="1"/>
</dbReference>
<dbReference type="PANTHER" id="PTHR43440">
    <property type="entry name" value="UREASE"/>
    <property type="match status" value="1"/>
</dbReference>
<dbReference type="AlphaFoldDB" id="A0AAN9KKE2"/>
<dbReference type="GO" id="GO:0043419">
    <property type="term" value="P:urea catabolic process"/>
    <property type="evidence" value="ECO:0007669"/>
    <property type="project" value="InterPro"/>
</dbReference>
<dbReference type="InterPro" id="IPR050112">
    <property type="entry name" value="Urease_alpha_subunit"/>
</dbReference>
<keyword evidence="6" id="KW-0378">Hydrolase</keyword>
<dbReference type="InterPro" id="IPR036461">
    <property type="entry name" value="Urease_betasu_sf"/>
</dbReference>
<dbReference type="InterPro" id="IPR002019">
    <property type="entry name" value="Urease_beta-like"/>
</dbReference>
<evidence type="ECO:0000256" key="3">
    <source>
        <dbReference type="ARBA" id="ARBA00012934"/>
    </source>
</evidence>
<dbReference type="InterPro" id="IPR006680">
    <property type="entry name" value="Amidohydro-rel"/>
</dbReference>
<dbReference type="Gene3D" id="2.10.150.10">
    <property type="entry name" value="Urease, beta subunit"/>
    <property type="match status" value="2"/>
</dbReference>
<proteinExistence type="predicted"/>
<name>A0AAN9KKE2_CLITE</name>
<dbReference type="SUPFAM" id="SSF51338">
    <property type="entry name" value="Composite domain of metallo-dependent hydrolases"/>
    <property type="match status" value="1"/>
</dbReference>
<evidence type="ECO:0000256" key="1">
    <source>
        <dbReference type="ARBA" id="ARBA00001948"/>
    </source>
</evidence>
<comment type="pathway">
    <text evidence="2">Nitrogen metabolism; urea degradation; CO(2) and NH(3) from urea (urease route): step 1/1.</text>
</comment>
<dbReference type="Proteomes" id="UP001359559">
    <property type="component" value="Unassembled WGS sequence"/>
</dbReference>
<feature type="binding site" evidence="8">
    <location>
        <position position="520"/>
    </location>
    <ligand>
        <name>substrate</name>
    </ligand>
</feature>
<dbReference type="InterPro" id="IPR011612">
    <property type="entry name" value="Urease_alpha_N_dom"/>
</dbReference>